<evidence type="ECO:0000259" key="2">
    <source>
        <dbReference type="Pfam" id="PF25583"/>
    </source>
</evidence>
<dbReference type="Pfam" id="PF25583">
    <property type="entry name" value="WCX"/>
    <property type="match status" value="1"/>
</dbReference>
<reference evidence="3" key="2">
    <citation type="journal article" date="2021" name="PeerJ">
        <title>Extensive microbial diversity within the chicken gut microbiome revealed by metagenomics and culture.</title>
        <authorList>
            <person name="Gilroy R."/>
            <person name="Ravi A."/>
            <person name="Getino M."/>
            <person name="Pursley I."/>
            <person name="Horton D.L."/>
            <person name="Alikhan N.F."/>
            <person name="Baker D."/>
            <person name="Gharbi K."/>
            <person name="Hall N."/>
            <person name="Watson M."/>
            <person name="Adriaenssens E.M."/>
            <person name="Foster-Nyarko E."/>
            <person name="Jarju S."/>
            <person name="Secka A."/>
            <person name="Antonio M."/>
            <person name="Oren A."/>
            <person name="Chaudhuri R.R."/>
            <person name="La Ragione R."/>
            <person name="Hildebrand F."/>
            <person name="Pallen M.J."/>
        </authorList>
    </citation>
    <scope>NUCLEOTIDE SEQUENCE</scope>
    <source>
        <strain evidence="3">G3-3990</strain>
    </source>
</reference>
<dbReference type="InterPro" id="IPR026881">
    <property type="entry name" value="WYL_dom"/>
</dbReference>
<sequence length="322" mass="37995">MIDSLIKRYIWLIQTIRDAGENGIPFSEIQNKWDKASANDNHTPLISRTFHNHRNAILLQFGIEIKCNMSREKSYYYIENSDLEGNTIVTWLINSMATESLLMDMKNIRGKVLLEHIPSGQEFFPVISQALRQNIRLLLSYKSFHFHTPTYTEVLIEPLCLKLFKRRWYLLAHNVEKNAKRIYALDRISQLKPTKQKFTYPQNFNPELFFDDFFGIATDSIINTQTPIKVILKTYREFSLYLLSLPLHHSQRLIEESDDYKVFEYRLIPTFDFMQELLSHGDYVEIIEPQLLRERMCSAAQKLLEMYDVSQNGIQRSGARPR</sequence>
<dbReference type="AlphaFoldDB" id="A0A9D9N437"/>
<gene>
    <name evidence="3" type="ORF">IAA73_03950</name>
</gene>
<proteinExistence type="predicted"/>
<name>A0A9D9N437_9BACT</name>
<evidence type="ECO:0000313" key="4">
    <source>
        <dbReference type="Proteomes" id="UP000823641"/>
    </source>
</evidence>
<dbReference type="Proteomes" id="UP000823641">
    <property type="component" value="Unassembled WGS sequence"/>
</dbReference>
<accession>A0A9D9N437</accession>
<feature type="domain" description="WCX" evidence="2">
    <location>
        <begin position="240"/>
        <end position="304"/>
    </location>
</feature>
<dbReference type="PANTHER" id="PTHR34580">
    <property type="match status" value="1"/>
</dbReference>
<evidence type="ECO:0000259" key="1">
    <source>
        <dbReference type="Pfam" id="PF13280"/>
    </source>
</evidence>
<evidence type="ECO:0000313" key="3">
    <source>
        <dbReference type="EMBL" id="MBO8459470.1"/>
    </source>
</evidence>
<dbReference type="InterPro" id="IPR057727">
    <property type="entry name" value="WCX_dom"/>
</dbReference>
<protein>
    <submittedName>
        <fullName evidence="3">WYL domain-containing protein</fullName>
    </submittedName>
</protein>
<comment type="caution">
    <text evidence="3">The sequence shown here is derived from an EMBL/GenBank/DDBJ whole genome shotgun (WGS) entry which is preliminary data.</text>
</comment>
<dbReference type="InterPro" id="IPR051534">
    <property type="entry name" value="CBASS_pafABC_assoc_protein"/>
</dbReference>
<dbReference type="PROSITE" id="PS52050">
    <property type="entry name" value="WYL"/>
    <property type="match status" value="1"/>
</dbReference>
<dbReference type="Pfam" id="PF13280">
    <property type="entry name" value="WYL"/>
    <property type="match status" value="1"/>
</dbReference>
<organism evidence="3 4">
    <name type="scientific">Candidatus Gallipaludibacter merdavium</name>
    <dbReference type="NCBI Taxonomy" id="2840839"/>
    <lineage>
        <taxon>Bacteria</taxon>
        <taxon>Pseudomonadati</taxon>
        <taxon>Bacteroidota</taxon>
        <taxon>Bacteroidia</taxon>
        <taxon>Bacteroidales</taxon>
        <taxon>Candidatus Gallipaludibacter</taxon>
    </lineage>
</organism>
<dbReference type="EMBL" id="JADIMG010000039">
    <property type="protein sequence ID" value="MBO8459470.1"/>
    <property type="molecule type" value="Genomic_DNA"/>
</dbReference>
<feature type="domain" description="WYL" evidence="1">
    <location>
        <begin position="123"/>
        <end position="192"/>
    </location>
</feature>
<reference evidence="3" key="1">
    <citation type="submission" date="2020-10" db="EMBL/GenBank/DDBJ databases">
        <authorList>
            <person name="Gilroy R."/>
        </authorList>
    </citation>
    <scope>NUCLEOTIDE SEQUENCE</scope>
    <source>
        <strain evidence="3">G3-3990</strain>
    </source>
</reference>
<dbReference type="PANTHER" id="PTHR34580:SF9">
    <property type="entry name" value="SLL5097 PROTEIN"/>
    <property type="match status" value="1"/>
</dbReference>